<gene>
    <name evidence="1" type="ORF">V5F30_24135</name>
</gene>
<dbReference type="RefSeq" id="WP_394010243.1">
    <property type="nucleotide sequence ID" value="NZ_JBAFUR010000010.1"/>
</dbReference>
<accession>A0ABW6ZQV8</accession>
<sequence length="61" mass="6832">MRSWVIVTETFRGLVMAQAKARKVEPRLLVVRHPVGGLSPDELSERIDTAFGKLKEEIGRG</sequence>
<reference evidence="1 2" key="1">
    <citation type="submission" date="2024-02" db="EMBL/GenBank/DDBJ databases">
        <title>Expansion and revision of Xanthobacter and proposal of Roseixanthobacter gen. nov.</title>
        <authorList>
            <person name="Soltysiak M.P.M."/>
            <person name="Jalihal A."/>
            <person name="Ory A."/>
            <person name="Chrisophersen C."/>
            <person name="Lee A.D."/>
            <person name="Boulton J."/>
            <person name="Springer M."/>
        </authorList>
    </citation>
    <scope>NUCLEOTIDE SEQUENCE [LARGE SCALE GENOMIC DNA]</scope>
    <source>
        <strain evidence="1 2">CB5</strain>
    </source>
</reference>
<comment type="caution">
    <text evidence="1">The sequence shown here is derived from an EMBL/GenBank/DDBJ whole genome shotgun (WGS) entry which is preliminary data.</text>
</comment>
<evidence type="ECO:0000313" key="2">
    <source>
        <dbReference type="Proteomes" id="UP001604043"/>
    </source>
</evidence>
<dbReference type="EMBL" id="JBAFUR010000010">
    <property type="protein sequence ID" value="MFG1255321.1"/>
    <property type="molecule type" value="Genomic_DNA"/>
</dbReference>
<evidence type="ECO:0000313" key="1">
    <source>
        <dbReference type="EMBL" id="MFG1255321.1"/>
    </source>
</evidence>
<dbReference type="Proteomes" id="UP001604043">
    <property type="component" value="Unassembled WGS sequence"/>
</dbReference>
<proteinExistence type="predicted"/>
<name>A0ABW6ZQV8_9HYPH</name>
<keyword evidence="2" id="KW-1185">Reference proteome</keyword>
<protein>
    <submittedName>
        <fullName evidence="1">Uncharacterized protein</fullName>
    </submittedName>
</protein>
<organism evidence="1 2">
    <name type="scientific">Xanthobacter aminoxidans</name>
    <dbReference type="NCBI Taxonomy" id="186280"/>
    <lineage>
        <taxon>Bacteria</taxon>
        <taxon>Pseudomonadati</taxon>
        <taxon>Pseudomonadota</taxon>
        <taxon>Alphaproteobacteria</taxon>
        <taxon>Hyphomicrobiales</taxon>
        <taxon>Xanthobacteraceae</taxon>
        <taxon>Xanthobacter</taxon>
    </lineage>
</organism>